<dbReference type="GO" id="GO:0015941">
    <property type="term" value="P:pantothenate catabolic process"/>
    <property type="evidence" value="ECO:0007669"/>
    <property type="project" value="InterPro"/>
</dbReference>
<comment type="cofactor">
    <cofactor evidence="3">
        <name>Mg(2+)</name>
        <dbReference type="ChEBI" id="CHEBI:18420"/>
    </cofactor>
</comment>
<dbReference type="GO" id="GO:0015937">
    <property type="term" value="P:coenzyme A biosynthetic process"/>
    <property type="evidence" value="ECO:0007669"/>
    <property type="project" value="UniProtKB-UniRule"/>
</dbReference>
<feature type="binding site" evidence="3">
    <location>
        <position position="338"/>
    </location>
    <ligand>
        <name>CTP</name>
        <dbReference type="ChEBI" id="CHEBI:37563"/>
    </ligand>
</feature>
<feature type="domain" description="Flavoprotein" evidence="5">
    <location>
        <begin position="4"/>
        <end position="178"/>
    </location>
</feature>
<comment type="function">
    <text evidence="4">Catalyzes two steps in the biosynthesis of coenzyme A. In the first step cysteine is conjugated to 4'-phosphopantothenate to form 4-phosphopantothenoylcysteine, in the latter compound is decarboxylated to form 4'-phosphopantotheine.</text>
</comment>
<dbReference type="AlphaFoldDB" id="A0AA49GRP0"/>
<feature type="domain" description="DNA/pantothenate metabolism flavoprotein C-terminal" evidence="6">
    <location>
        <begin position="185"/>
        <end position="397"/>
    </location>
</feature>
<keyword evidence="3 4" id="KW-0436">Ligase</keyword>
<dbReference type="PANTHER" id="PTHR14359:SF6">
    <property type="entry name" value="PHOSPHOPANTOTHENOYLCYSTEINE DECARBOXYLASE"/>
    <property type="match status" value="1"/>
</dbReference>
<sequence>MQGKKIILGVCGSIAAYKAAFLVRLLIKEGAEVQVIMTDAAKDFITPLTLATLSKRPVLSQFSTDLSQGQWNNHVELGLWADAMVIAPISAHTLAKFAHGHCNDLLTATYLSARCPVWVAPAMDLDMYQHPSVANNIRLLQQAGNYVIDAEEGELASGLSGVGRLAEPEHIVHTLRSHFENQKTLQGKKVLITAGPTQEFIDPVRFLTNASSGKMGYAIATEAAARGAEVTLISGPTAQILHHPNIRKVPVITAREMLEAAQNHFSEADITIFAAAVADYTPQTKHSQKLKKKSNSLTLALEKTADIALTLGQQKKSHQLLIGFALETQDEESNALAKLEKKNLDIIVLNSLNDRGAGFGYDTNQITILDRQRKKPQHFTLKDKSAVAKDIWNYISDYEA</sequence>
<comment type="pathway">
    <text evidence="3 4">Cofactor biosynthesis; coenzyme A biosynthesis; CoA from (R)-pantothenate: step 3/5.</text>
</comment>
<comment type="similarity">
    <text evidence="3 4">In the C-terminal section; belongs to the PPC synthetase family.</text>
</comment>
<dbReference type="GO" id="GO:0071513">
    <property type="term" value="C:phosphopantothenoylcysteine decarboxylase complex"/>
    <property type="evidence" value="ECO:0007669"/>
    <property type="project" value="TreeGrafter"/>
</dbReference>
<gene>
    <name evidence="3 7" type="primary">coaBC</name>
    <name evidence="7" type="ORF">K4G66_00020</name>
</gene>
<comment type="caution">
    <text evidence="3">Lacks conserved residue(s) required for the propagation of feature annotation.</text>
</comment>
<comment type="cofactor">
    <cofactor evidence="3">
        <name>FMN</name>
        <dbReference type="ChEBI" id="CHEBI:58210"/>
    </cofactor>
    <text evidence="3">Binds 1 FMN per subunit.</text>
</comment>
<dbReference type="NCBIfam" id="TIGR00521">
    <property type="entry name" value="coaBC_dfp"/>
    <property type="match status" value="1"/>
</dbReference>
<feature type="region of interest" description="Phosphopantothenate--cysteine ligase" evidence="3">
    <location>
        <begin position="190"/>
        <end position="400"/>
    </location>
</feature>
<dbReference type="EMBL" id="CP120682">
    <property type="protein sequence ID" value="WKN37096.1"/>
    <property type="molecule type" value="Genomic_DNA"/>
</dbReference>
<evidence type="ECO:0000256" key="3">
    <source>
        <dbReference type="HAMAP-Rule" id="MF_02225"/>
    </source>
</evidence>
<keyword evidence="3" id="KW-0460">Magnesium</keyword>
<keyword evidence="3" id="KW-0479">Metal-binding</keyword>
<dbReference type="InterPro" id="IPR003382">
    <property type="entry name" value="Flavoprotein"/>
</dbReference>
<dbReference type="InterPro" id="IPR005252">
    <property type="entry name" value="CoaBC"/>
</dbReference>
<dbReference type="Pfam" id="PF02441">
    <property type="entry name" value="Flavoprotein"/>
    <property type="match status" value="1"/>
</dbReference>
<evidence type="ECO:0000313" key="7">
    <source>
        <dbReference type="EMBL" id="WKN37096.1"/>
    </source>
</evidence>
<evidence type="ECO:0000256" key="2">
    <source>
        <dbReference type="ARBA" id="ARBA00023239"/>
    </source>
</evidence>
<keyword evidence="3 4" id="KW-0285">Flavoprotein</keyword>
<feature type="binding site" evidence="3">
    <location>
        <position position="324"/>
    </location>
    <ligand>
        <name>CTP</name>
        <dbReference type="ChEBI" id="CHEBI:37563"/>
    </ligand>
</feature>
<dbReference type="GO" id="GO:0010181">
    <property type="term" value="F:FMN binding"/>
    <property type="evidence" value="ECO:0007669"/>
    <property type="project" value="UniProtKB-UniRule"/>
</dbReference>
<feature type="region of interest" description="Phosphopantothenoylcysteine decarboxylase" evidence="3">
    <location>
        <begin position="1"/>
        <end position="189"/>
    </location>
</feature>
<dbReference type="InterPro" id="IPR036551">
    <property type="entry name" value="Flavin_trans-like"/>
</dbReference>
<comment type="pathway">
    <text evidence="3 4">Cofactor biosynthesis; coenzyme A biosynthesis; CoA from (R)-pantothenate: step 2/5.</text>
</comment>
<dbReference type="GO" id="GO:0004633">
    <property type="term" value="F:phosphopantothenoylcysteine decarboxylase activity"/>
    <property type="evidence" value="ECO:0007669"/>
    <property type="project" value="UniProtKB-UniRule"/>
</dbReference>
<feature type="binding site" evidence="3">
    <location>
        <position position="289"/>
    </location>
    <ligand>
        <name>CTP</name>
        <dbReference type="ChEBI" id="CHEBI:37563"/>
    </ligand>
</feature>
<evidence type="ECO:0000256" key="1">
    <source>
        <dbReference type="ARBA" id="ARBA00022793"/>
    </source>
</evidence>
<dbReference type="SUPFAM" id="SSF52507">
    <property type="entry name" value="Homo-oligomeric flavin-containing Cys decarboxylases, HFCD"/>
    <property type="match status" value="1"/>
</dbReference>
<dbReference type="InterPro" id="IPR007085">
    <property type="entry name" value="DNA/pantothenate-metab_flavo_C"/>
</dbReference>
<keyword evidence="2 3" id="KW-0456">Lyase</keyword>
<keyword evidence="1 3" id="KW-0210">Decarboxylase</keyword>
<dbReference type="EC" id="6.3.2.5" evidence="3"/>
<feature type="binding site" evidence="3">
    <location>
        <position position="342"/>
    </location>
    <ligand>
        <name>CTP</name>
        <dbReference type="ChEBI" id="CHEBI:37563"/>
    </ligand>
</feature>
<dbReference type="HAMAP" id="MF_02225">
    <property type="entry name" value="CoaBC"/>
    <property type="match status" value="1"/>
</dbReference>
<evidence type="ECO:0000256" key="4">
    <source>
        <dbReference type="RuleBase" id="RU364078"/>
    </source>
</evidence>
<dbReference type="Pfam" id="PF04127">
    <property type="entry name" value="DFP"/>
    <property type="match status" value="1"/>
</dbReference>
<dbReference type="GO" id="GO:0004632">
    <property type="term" value="F:phosphopantothenate--cysteine ligase activity"/>
    <property type="evidence" value="ECO:0007669"/>
    <property type="project" value="UniProtKB-UniRule"/>
</dbReference>
<dbReference type="GO" id="GO:0046872">
    <property type="term" value="F:metal ion binding"/>
    <property type="evidence" value="ECO:0007669"/>
    <property type="project" value="UniProtKB-KW"/>
</dbReference>
<protein>
    <recommendedName>
        <fullName evidence="3">Coenzyme A biosynthesis bifunctional protein CoaBC</fullName>
    </recommendedName>
    <alternativeName>
        <fullName evidence="3">DNA/pantothenate metabolism flavoprotein</fullName>
    </alternativeName>
    <alternativeName>
        <fullName evidence="3">Phosphopantothenoylcysteine synthetase/decarboxylase</fullName>
        <shortName evidence="3">PPCS-PPCDC</shortName>
    </alternativeName>
    <domain>
        <recommendedName>
            <fullName evidence="3">Phosphopantothenoylcysteine decarboxylase</fullName>
            <shortName evidence="3">PPC decarboxylase</shortName>
            <shortName evidence="3">PPC-DC</shortName>
            <ecNumber evidence="3">4.1.1.36</ecNumber>
        </recommendedName>
        <alternativeName>
            <fullName evidence="3">CoaC</fullName>
        </alternativeName>
    </domain>
    <domain>
        <recommendedName>
            <fullName evidence="3">Phosphopantothenate--cysteine ligase</fullName>
            <ecNumber evidence="3">6.3.2.5</ecNumber>
        </recommendedName>
        <alternativeName>
            <fullName evidence="3">CoaB</fullName>
        </alternativeName>
        <alternativeName>
            <fullName evidence="3">Phosphopantothenoylcysteine synthetase</fullName>
            <shortName evidence="3">PPC synthetase</shortName>
            <shortName evidence="3">PPC-S</shortName>
        </alternativeName>
    </domain>
</protein>
<dbReference type="EC" id="4.1.1.36" evidence="3"/>
<comment type="similarity">
    <text evidence="3 4">In the N-terminal section; belongs to the HFCD (homo-oligomeric flavin containing Cys decarboxylase) superfamily.</text>
</comment>
<evidence type="ECO:0000259" key="5">
    <source>
        <dbReference type="Pfam" id="PF02441"/>
    </source>
</evidence>
<dbReference type="Gene3D" id="3.40.50.10300">
    <property type="entry name" value="CoaB-like"/>
    <property type="match status" value="1"/>
</dbReference>
<keyword evidence="3" id="KW-0511">Multifunctional enzyme</keyword>
<dbReference type="Gene3D" id="3.40.50.1950">
    <property type="entry name" value="Flavin prenyltransferase-like"/>
    <property type="match status" value="1"/>
</dbReference>
<comment type="catalytic activity">
    <reaction evidence="3 4">
        <text>(R)-4'-phosphopantothenate + L-cysteine + CTP = N-[(R)-4-phosphopantothenoyl]-L-cysteine + CMP + diphosphate + H(+)</text>
        <dbReference type="Rhea" id="RHEA:19397"/>
        <dbReference type="ChEBI" id="CHEBI:10986"/>
        <dbReference type="ChEBI" id="CHEBI:15378"/>
        <dbReference type="ChEBI" id="CHEBI:33019"/>
        <dbReference type="ChEBI" id="CHEBI:35235"/>
        <dbReference type="ChEBI" id="CHEBI:37563"/>
        <dbReference type="ChEBI" id="CHEBI:59458"/>
        <dbReference type="ChEBI" id="CHEBI:60377"/>
        <dbReference type="EC" id="6.3.2.5"/>
    </reaction>
</comment>
<dbReference type="PANTHER" id="PTHR14359">
    <property type="entry name" value="HOMO-OLIGOMERIC FLAVIN CONTAINING CYS DECARBOXYLASE FAMILY"/>
    <property type="match status" value="1"/>
</dbReference>
<feature type="binding site" evidence="3">
    <location>
        <position position="279"/>
    </location>
    <ligand>
        <name>CTP</name>
        <dbReference type="ChEBI" id="CHEBI:37563"/>
    </ligand>
</feature>
<reference evidence="7" key="1">
    <citation type="journal article" date="2023" name="Comput. Struct. Biotechnol. J.">
        <title>Discovery of a novel marine Bacteroidetes with a rich repertoire of carbohydrate-active enzymes.</title>
        <authorList>
            <person name="Chen B."/>
            <person name="Liu G."/>
            <person name="Chen Q."/>
            <person name="Wang H."/>
            <person name="Liu L."/>
            <person name="Tang K."/>
        </authorList>
    </citation>
    <scope>NUCLEOTIDE SEQUENCE</scope>
    <source>
        <strain evidence="7">TK19036</strain>
    </source>
</reference>
<evidence type="ECO:0000259" key="6">
    <source>
        <dbReference type="Pfam" id="PF04127"/>
    </source>
</evidence>
<name>A0AA49GRP0_9BACT</name>
<keyword evidence="3 4" id="KW-0288">FMN</keyword>
<reference evidence="7" key="2">
    <citation type="journal article" date="2024" name="Antonie Van Leeuwenhoek">
        <title>Roseihalotalea indica gen. nov., sp. nov., a halophilic Bacteroidetes from mesopelagic Southwest Indian Ocean with higher carbohydrate metabolic potential.</title>
        <authorList>
            <person name="Chen B."/>
            <person name="Zhang M."/>
            <person name="Lin D."/>
            <person name="Ye J."/>
            <person name="Tang K."/>
        </authorList>
    </citation>
    <scope>NUCLEOTIDE SEQUENCE</scope>
    <source>
        <strain evidence="7">TK19036</strain>
    </source>
</reference>
<comment type="function">
    <text evidence="3">Catalyzes two sequential steps in the biosynthesis of coenzyme A. In the first step cysteine is conjugated to 4'-phosphopantothenate to form 4-phosphopantothenoylcysteine. In the second step the latter compound is decarboxylated to form 4'-phosphopantotheine.</text>
</comment>
<comment type="catalytic activity">
    <reaction evidence="3 4">
        <text>N-[(R)-4-phosphopantothenoyl]-L-cysteine + H(+) = (R)-4'-phosphopantetheine + CO2</text>
        <dbReference type="Rhea" id="RHEA:16793"/>
        <dbReference type="ChEBI" id="CHEBI:15378"/>
        <dbReference type="ChEBI" id="CHEBI:16526"/>
        <dbReference type="ChEBI" id="CHEBI:59458"/>
        <dbReference type="ChEBI" id="CHEBI:61723"/>
        <dbReference type="EC" id="4.1.1.36"/>
    </reaction>
</comment>
<accession>A0AA49GRP0</accession>
<organism evidence="7">
    <name type="scientific">Roseihalotalea indica</name>
    <dbReference type="NCBI Taxonomy" id="2867963"/>
    <lineage>
        <taxon>Bacteria</taxon>
        <taxon>Pseudomonadati</taxon>
        <taxon>Bacteroidota</taxon>
        <taxon>Cytophagia</taxon>
        <taxon>Cytophagales</taxon>
        <taxon>Catalimonadaceae</taxon>
        <taxon>Roseihalotalea</taxon>
    </lineage>
</organism>
<dbReference type="InterPro" id="IPR035929">
    <property type="entry name" value="CoaB-like_sf"/>
</dbReference>
<proteinExistence type="inferred from homology"/>
<dbReference type="SUPFAM" id="SSF102645">
    <property type="entry name" value="CoaB-like"/>
    <property type="match status" value="1"/>
</dbReference>